<proteinExistence type="predicted"/>
<reference evidence="2" key="2">
    <citation type="journal article" date="2018" name="Mol. Plant Microbe Interact.">
        <title>Genome sequence resources for the wheat stripe rust pathogen (Puccinia striiformis f. sp. tritici) and the barley stripe rust pathogen (Puccinia striiformis f. sp. hordei).</title>
        <authorList>
            <person name="Xia C."/>
            <person name="Wang M."/>
            <person name="Yin C."/>
            <person name="Cornejo O.E."/>
            <person name="Hulbert S.H."/>
            <person name="Chen X."/>
        </authorList>
    </citation>
    <scope>NUCLEOTIDE SEQUENCE [LARGE SCALE GENOMIC DNA]</scope>
    <source>
        <strain evidence="2">93-210</strain>
    </source>
</reference>
<evidence type="ECO:0000313" key="2">
    <source>
        <dbReference type="Proteomes" id="UP001060170"/>
    </source>
</evidence>
<name>A0ACC0DPV3_9BASI</name>
<keyword evidence="2" id="KW-1185">Reference proteome</keyword>
<dbReference type="Proteomes" id="UP001060170">
    <property type="component" value="Chromosome 17"/>
</dbReference>
<reference evidence="2" key="1">
    <citation type="journal article" date="2018" name="BMC Genomics">
        <title>Genomic insights into host adaptation between the wheat stripe rust pathogen (Puccinia striiformis f. sp. tritici) and the barley stripe rust pathogen (Puccinia striiformis f. sp. hordei).</title>
        <authorList>
            <person name="Xia C."/>
            <person name="Wang M."/>
            <person name="Yin C."/>
            <person name="Cornejo O.E."/>
            <person name="Hulbert S.H."/>
            <person name="Chen X."/>
        </authorList>
    </citation>
    <scope>NUCLEOTIDE SEQUENCE [LARGE SCALE GENOMIC DNA]</scope>
    <source>
        <strain evidence="2">93-210</strain>
    </source>
</reference>
<accession>A0ACC0DPV3</accession>
<sequence length="787" mass="87641">MEQSGYIPACRPKRVRTTAICNETLLHRGSAWSLVLPKINMSITYRQLHAKKIGPQHPLRVIAHCDVDAAYAQFEQVRLKIPPDKPLAVQQWRGLIAVNYPARKFGITRHLDFDEAKKLCPDLICVHVATYAQGDSSETEAKYHDNPKPETHKVSLDPYRRESVKILKIFSESCQTIEKASIDEAFLDFSIPVREIICERYGLPTLEDLQDPTSKINMDDPLPDPPSDLDWDGLVQSSNSSVVPLDDNDNDQHSGSETHPHTWSDIALLIGAELMAECRSKVFHQLGYTCSAGIATNKMLAKLCSAYKKPDAQTILRPGAVRDFLRPFEISKIRFLGGKLGQSVSDLINDSPEKKACTLSEVWKLTLAHLQACLGEDTGIWVWEIVRGVDRSEVEIKTQVKSMMSSKNFRPSIHTWDQGLHWIRILSRDLFARLSEARIVTPGIWPKSIVMHKRDGTHTSYAKQISFPYTSKLTDEYIYMYGQKLLQEFSIKDQGQGSTNSRSSGYKLGAITSLALAFQSLDRIEVGQRGIQGFFAPHPVAPNPSSNQSTTAKTSSIDPSSFSNQTRNSSSTSTVQPPQELDHNSHVHLSSSSLTKTSSINPISCPPENRESSSSNPSELKTGSSTNKKQKRTTNPPSPSPTSLKFICPRCQEIITLDPLPSLHTDLVYEEDDEEKRIRFERLKNVHLDHHFALDLSAQDQQASSSSTIHPPNQSSSGPNQQQSKNRIKNKTDILPSTSGPAKSSHSNTPTTTTNNVGVGSGNRGIKDFFKPVPSRPVLPKSKKRKK</sequence>
<gene>
    <name evidence="1" type="ORF">MJO28_015740</name>
</gene>
<protein>
    <submittedName>
        <fullName evidence="1">Uncharacterized protein</fullName>
    </submittedName>
</protein>
<evidence type="ECO:0000313" key="1">
    <source>
        <dbReference type="EMBL" id="KAI7936841.1"/>
    </source>
</evidence>
<dbReference type="EMBL" id="CM045881">
    <property type="protein sequence ID" value="KAI7936841.1"/>
    <property type="molecule type" value="Genomic_DNA"/>
</dbReference>
<comment type="caution">
    <text evidence="1">The sequence shown here is derived from an EMBL/GenBank/DDBJ whole genome shotgun (WGS) entry which is preliminary data.</text>
</comment>
<reference evidence="1 2" key="3">
    <citation type="journal article" date="2022" name="Microbiol. Spectr.">
        <title>Folding features and dynamics of 3D genome architecture in plant fungal pathogens.</title>
        <authorList>
            <person name="Xia C."/>
        </authorList>
    </citation>
    <scope>NUCLEOTIDE SEQUENCE [LARGE SCALE GENOMIC DNA]</scope>
    <source>
        <strain evidence="1 2">93-210</strain>
    </source>
</reference>
<organism evidence="1 2">
    <name type="scientific">Puccinia striiformis f. sp. tritici</name>
    <dbReference type="NCBI Taxonomy" id="168172"/>
    <lineage>
        <taxon>Eukaryota</taxon>
        <taxon>Fungi</taxon>
        <taxon>Dikarya</taxon>
        <taxon>Basidiomycota</taxon>
        <taxon>Pucciniomycotina</taxon>
        <taxon>Pucciniomycetes</taxon>
        <taxon>Pucciniales</taxon>
        <taxon>Pucciniaceae</taxon>
        <taxon>Puccinia</taxon>
    </lineage>
</organism>